<evidence type="ECO:0000259" key="1">
    <source>
        <dbReference type="Pfam" id="PF12937"/>
    </source>
</evidence>
<dbReference type="Proteomes" id="UP000011083">
    <property type="component" value="Unassembled WGS sequence"/>
</dbReference>
<dbReference type="InterPro" id="IPR001810">
    <property type="entry name" value="F-box_dom"/>
</dbReference>
<dbReference type="KEGG" id="acan:ACA1_113740"/>
<feature type="domain" description="F-box" evidence="1">
    <location>
        <begin position="17"/>
        <end position="59"/>
    </location>
</feature>
<organism evidence="2 3">
    <name type="scientific">Acanthamoeba castellanii (strain ATCC 30010 / Neff)</name>
    <dbReference type="NCBI Taxonomy" id="1257118"/>
    <lineage>
        <taxon>Eukaryota</taxon>
        <taxon>Amoebozoa</taxon>
        <taxon>Discosea</taxon>
        <taxon>Longamoebia</taxon>
        <taxon>Centramoebida</taxon>
        <taxon>Acanthamoebidae</taxon>
        <taxon>Acanthamoeba</taxon>
    </lineage>
</organism>
<evidence type="ECO:0000313" key="3">
    <source>
        <dbReference type="Proteomes" id="UP000011083"/>
    </source>
</evidence>
<dbReference type="EMBL" id="KB007926">
    <property type="protein sequence ID" value="ELR20028.1"/>
    <property type="molecule type" value="Genomic_DNA"/>
</dbReference>
<gene>
    <name evidence="2" type="ORF">ACA1_113740</name>
</gene>
<dbReference type="Gene3D" id="1.20.1280.50">
    <property type="match status" value="1"/>
</dbReference>
<accession>L8H5M9</accession>
<dbReference type="VEuPathDB" id="AmoebaDB:ACA1_113740"/>
<sequence length="131" mass="14362">MEEQACSGSGVGCWFPWRLLPCEQGLLVFSFLGERDLVAAAAVCRLFRAWANDKTLWRAAALRRAVAPQVGRSWKSLLFQSRCVAPEGYHRKFTDTAHSGGSWLIATKATPITPFDPLVTSSVLVPCHGAK</sequence>
<keyword evidence="3" id="KW-1185">Reference proteome</keyword>
<dbReference type="RefSeq" id="XP_004342138.1">
    <property type="nucleotide sequence ID" value="XM_004342089.1"/>
</dbReference>
<reference evidence="2 3" key="1">
    <citation type="journal article" date="2013" name="Genome Biol.">
        <title>Genome of Acanthamoeba castellanii highlights extensive lateral gene transfer and early evolution of tyrosine kinase signaling.</title>
        <authorList>
            <person name="Clarke M."/>
            <person name="Lohan A.J."/>
            <person name="Liu B."/>
            <person name="Lagkouvardos I."/>
            <person name="Roy S."/>
            <person name="Zafar N."/>
            <person name="Bertelli C."/>
            <person name="Schilde C."/>
            <person name="Kianianmomeni A."/>
            <person name="Burglin T.R."/>
            <person name="Frech C."/>
            <person name="Turcotte B."/>
            <person name="Kopec K.O."/>
            <person name="Synnott J.M."/>
            <person name="Choo C."/>
            <person name="Paponov I."/>
            <person name="Finkler A."/>
            <person name="Soon Heng Tan C."/>
            <person name="Hutchins A.P."/>
            <person name="Weinmeier T."/>
            <person name="Rattei T."/>
            <person name="Chu J.S."/>
            <person name="Gimenez G."/>
            <person name="Irimia M."/>
            <person name="Rigden D.J."/>
            <person name="Fitzpatrick D.A."/>
            <person name="Lorenzo-Morales J."/>
            <person name="Bateman A."/>
            <person name="Chiu C.H."/>
            <person name="Tang P."/>
            <person name="Hegemann P."/>
            <person name="Fromm H."/>
            <person name="Raoult D."/>
            <person name="Greub G."/>
            <person name="Miranda-Saavedra D."/>
            <person name="Chen N."/>
            <person name="Nash P."/>
            <person name="Ginger M.L."/>
            <person name="Horn M."/>
            <person name="Schaap P."/>
            <person name="Caler L."/>
            <person name="Loftus B."/>
        </authorList>
    </citation>
    <scope>NUCLEOTIDE SEQUENCE [LARGE SCALE GENOMIC DNA]</scope>
    <source>
        <strain evidence="2 3">Neff</strain>
    </source>
</reference>
<name>L8H5M9_ACACF</name>
<dbReference type="SUPFAM" id="SSF81383">
    <property type="entry name" value="F-box domain"/>
    <property type="match status" value="1"/>
</dbReference>
<proteinExistence type="predicted"/>
<evidence type="ECO:0000313" key="2">
    <source>
        <dbReference type="EMBL" id="ELR20028.1"/>
    </source>
</evidence>
<protein>
    <submittedName>
        <fullName evidence="2">Fbox domain containing protein</fullName>
    </submittedName>
</protein>
<dbReference type="AlphaFoldDB" id="L8H5M9"/>
<dbReference type="Pfam" id="PF12937">
    <property type="entry name" value="F-box-like"/>
    <property type="match status" value="1"/>
</dbReference>
<dbReference type="GeneID" id="14920868"/>
<dbReference type="InterPro" id="IPR036047">
    <property type="entry name" value="F-box-like_dom_sf"/>
</dbReference>